<dbReference type="AlphaFoldDB" id="A0A7J9M6V8"/>
<dbReference type="OrthoDB" id="1657181at2759"/>
<accession>A0A7J9M6V8</accession>
<evidence type="ECO:0000256" key="1">
    <source>
        <dbReference type="SAM" id="Coils"/>
    </source>
</evidence>
<organism evidence="4 5">
    <name type="scientific">Gossypium schwendimanii</name>
    <name type="common">Cotton</name>
    <dbReference type="NCBI Taxonomy" id="34291"/>
    <lineage>
        <taxon>Eukaryota</taxon>
        <taxon>Viridiplantae</taxon>
        <taxon>Streptophyta</taxon>
        <taxon>Embryophyta</taxon>
        <taxon>Tracheophyta</taxon>
        <taxon>Spermatophyta</taxon>
        <taxon>Magnoliopsida</taxon>
        <taxon>eudicotyledons</taxon>
        <taxon>Gunneridae</taxon>
        <taxon>Pentapetalae</taxon>
        <taxon>rosids</taxon>
        <taxon>malvids</taxon>
        <taxon>Malvales</taxon>
        <taxon>Malvaceae</taxon>
        <taxon>Malvoideae</taxon>
        <taxon>Gossypium</taxon>
    </lineage>
</organism>
<feature type="signal peptide" evidence="3">
    <location>
        <begin position="1"/>
        <end position="18"/>
    </location>
</feature>
<feature type="coiled-coil region" evidence="1">
    <location>
        <begin position="353"/>
        <end position="380"/>
    </location>
</feature>
<gene>
    <name evidence="4" type="ORF">Goshw_024488</name>
</gene>
<proteinExistence type="predicted"/>
<protein>
    <submittedName>
        <fullName evidence="4">Uncharacterized protein</fullName>
    </submittedName>
</protein>
<dbReference type="GO" id="GO:0008356">
    <property type="term" value="P:asymmetric cell division"/>
    <property type="evidence" value="ECO:0007669"/>
    <property type="project" value="InterPro"/>
</dbReference>
<dbReference type="Proteomes" id="UP000593576">
    <property type="component" value="Unassembled WGS sequence"/>
</dbReference>
<reference evidence="4 5" key="1">
    <citation type="journal article" date="2019" name="Genome Biol. Evol.">
        <title>Insights into the evolution of the New World diploid cottons (Gossypium, subgenus Houzingenia) based on genome sequencing.</title>
        <authorList>
            <person name="Grover C.E."/>
            <person name="Arick M.A. 2nd"/>
            <person name="Thrash A."/>
            <person name="Conover J.L."/>
            <person name="Sanders W.S."/>
            <person name="Peterson D.G."/>
            <person name="Frelichowski J.E."/>
            <person name="Scheffler J.A."/>
            <person name="Scheffler B.E."/>
            <person name="Wendel J.F."/>
        </authorList>
    </citation>
    <scope>NUCLEOTIDE SEQUENCE [LARGE SCALE GENOMIC DNA]</scope>
    <source>
        <strain evidence="4">1</strain>
        <tissue evidence="4">Leaf</tissue>
    </source>
</reference>
<evidence type="ECO:0000313" key="4">
    <source>
        <dbReference type="EMBL" id="MBA0866793.1"/>
    </source>
</evidence>
<feature type="compositionally biased region" description="Basic and acidic residues" evidence="2">
    <location>
        <begin position="482"/>
        <end position="499"/>
    </location>
</feature>
<keyword evidence="5" id="KW-1185">Reference proteome</keyword>
<feature type="chain" id="PRO_5029517198" evidence="3">
    <location>
        <begin position="19"/>
        <end position="510"/>
    </location>
</feature>
<dbReference type="PANTHER" id="PTHR33476:SF4">
    <property type="entry name" value="POLAR LOCALIZATION DURING ASYMMETRIC DIVISION AND PROTEIN"/>
    <property type="match status" value="1"/>
</dbReference>
<evidence type="ECO:0000256" key="2">
    <source>
        <dbReference type="SAM" id="MobiDB-lite"/>
    </source>
</evidence>
<comment type="caution">
    <text evidence="4">The sequence shown here is derived from an EMBL/GenBank/DDBJ whole genome shotgun (WGS) entry which is preliminary data.</text>
</comment>
<dbReference type="InterPro" id="IPR040348">
    <property type="entry name" value="POLAR-like"/>
</dbReference>
<evidence type="ECO:0000256" key="3">
    <source>
        <dbReference type="SAM" id="SignalP"/>
    </source>
</evidence>
<sequence>MWQLLLGAAIAGSTGLLAKHLFNPKSISQDSSNTNFDTEKQDPRLQNRYLESGCESNWDEKPKQGEIFRFSSSESAVKTKTGVKARKKVLLKKAEKRSNGGSGVEVNTKKFSVCLKKRRTAKNEAYKCGAFPSKVIENRTPVCTVILLSCCECQTWKSERCLYVAKSMSRPLAVYITCKHGYGTNRFSVHHLILKVGEKWGAGGVGFVNILLKDCSFGKEIPDLIIDTIESDEQGSVFRWGLGFGIMYMMSAGRAEIGKLNSAMDETAKVVQELKTTLCKRKSSCNLHSSSSASEVAASSKKFSGKNSQLLLRKSGTGNRDHNETKVCSLPVFDDGEYASSVLTEEPEPELEVVEMDQLEAELELELQKLSENYNNIATHPKILLQTEVSAKSLHEPVGERFDSYQSKGVLPSELDQKLCHVLIEQQENQIEELESELNSAQSKLREKEAELQALKDCVKRLTNFSLSTGSDDDTEAQGDQECMKDQDSSIKSGSETRKSLVGMKRHMEF</sequence>
<dbReference type="PANTHER" id="PTHR33476">
    <property type="entry name" value="EMB|CAB62613.1"/>
    <property type="match status" value="1"/>
</dbReference>
<keyword evidence="1" id="KW-0175">Coiled coil</keyword>
<feature type="region of interest" description="Disordered" evidence="2">
    <location>
        <begin position="467"/>
        <end position="510"/>
    </location>
</feature>
<evidence type="ECO:0000313" key="5">
    <source>
        <dbReference type="Proteomes" id="UP000593576"/>
    </source>
</evidence>
<dbReference type="EMBL" id="JABFAF010000009">
    <property type="protein sequence ID" value="MBA0866793.1"/>
    <property type="molecule type" value="Genomic_DNA"/>
</dbReference>
<keyword evidence="3" id="KW-0732">Signal</keyword>
<feature type="coiled-coil region" evidence="1">
    <location>
        <begin position="417"/>
        <end position="458"/>
    </location>
</feature>
<name>A0A7J9M6V8_GOSSC</name>